<dbReference type="PROSITE" id="PS51379">
    <property type="entry name" value="4FE4S_FER_2"/>
    <property type="match status" value="2"/>
</dbReference>
<dbReference type="Proteomes" id="UP000295726">
    <property type="component" value="Unassembled WGS sequence"/>
</dbReference>
<dbReference type="Gene3D" id="3.40.50.360">
    <property type="match status" value="1"/>
</dbReference>
<dbReference type="InterPro" id="IPR017900">
    <property type="entry name" value="4Fe4S_Fe_S_CS"/>
</dbReference>
<dbReference type="NCBIfam" id="NF038196">
    <property type="entry name" value="ferrodoxin_EFR1"/>
    <property type="match status" value="1"/>
</dbReference>
<evidence type="ECO:0000256" key="1">
    <source>
        <dbReference type="ARBA" id="ARBA00003532"/>
    </source>
</evidence>
<dbReference type="PANTHER" id="PTHR24960">
    <property type="entry name" value="PHOTOSYSTEM I IRON-SULFUR CENTER-RELATED"/>
    <property type="match status" value="1"/>
</dbReference>
<dbReference type="GO" id="GO:0051539">
    <property type="term" value="F:4 iron, 4 sulfur cluster binding"/>
    <property type="evidence" value="ECO:0007669"/>
    <property type="project" value="UniProtKB-KW"/>
</dbReference>
<dbReference type="PANTHER" id="PTHR24960:SF83">
    <property type="entry name" value="4FE-4S FERREDOXIN-TYPE DOMAIN-CONTAINING PROTEIN"/>
    <property type="match status" value="1"/>
</dbReference>
<feature type="domain" description="4Fe-4S ferredoxin-type" evidence="7">
    <location>
        <begin position="175"/>
        <end position="199"/>
    </location>
</feature>
<evidence type="ECO:0000259" key="7">
    <source>
        <dbReference type="PROSITE" id="PS51379"/>
    </source>
</evidence>
<keyword evidence="5" id="KW-0408">Iron</keyword>
<keyword evidence="6" id="KW-0411">Iron-sulfur</keyword>
<evidence type="ECO:0000256" key="2">
    <source>
        <dbReference type="ARBA" id="ARBA00013529"/>
    </source>
</evidence>
<evidence type="ECO:0000256" key="5">
    <source>
        <dbReference type="ARBA" id="ARBA00023004"/>
    </source>
</evidence>
<reference evidence="8 9" key="1">
    <citation type="submission" date="2019-03" db="EMBL/GenBank/DDBJ databases">
        <title>Genomic Encyclopedia of Type Strains, Phase IV (KMG-IV): sequencing the most valuable type-strain genomes for metagenomic binning, comparative biology and taxonomic classification.</title>
        <authorList>
            <person name="Goeker M."/>
        </authorList>
    </citation>
    <scope>NUCLEOTIDE SEQUENCE [LARGE SCALE GENOMIC DNA]</scope>
    <source>
        <strain evidence="8 9">DSM 29489</strain>
    </source>
</reference>
<comment type="function">
    <text evidence="1">Ferredoxins are iron-sulfur proteins that transfer electrons in a wide variety of metabolic reactions.</text>
</comment>
<evidence type="ECO:0000256" key="4">
    <source>
        <dbReference type="ARBA" id="ARBA00022723"/>
    </source>
</evidence>
<dbReference type="PROSITE" id="PS00198">
    <property type="entry name" value="4FE4S_FER_1"/>
    <property type="match status" value="1"/>
</dbReference>
<evidence type="ECO:0000313" key="9">
    <source>
        <dbReference type="Proteomes" id="UP000295726"/>
    </source>
</evidence>
<keyword evidence="3" id="KW-0004">4Fe-4S</keyword>
<dbReference type="RefSeq" id="WP_132381997.1">
    <property type="nucleotide sequence ID" value="NZ_SLZZ01000016.1"/>
</dbReference>
<proteinExistence type="predicted"/>
<name>A0A4R3K4E7_9FIRM</name>
<keyword evidence="4" id="KW-0479">Metal-binding</keyword>
<sequence length="252" mass="28584">MIIFYFTASGNSLAVAKKIGGELKSISQEMKCTDLNYEDDAIGLVFPVYANEPPKMVQEFLSRAKMKSDYFFAVGTYGMMSGNPFKYVQREAKKNGYQFDYTNCLLMVDNFLDNFDVKKEVQKIPKKKIEENLAVILADIEARREKEMPAGIMTRAVTKMCEPLYRGIVSGKMSEKFTVDDKCIKYGICANVCPAGNITVKESVQFSQKCEGCYACLHMCPQNAIHVKNEKSSDRWRNPEVTLKEIIDSNKQ</sequence>
<dbReference type="OrthoDB" id="9813995at2"/>
<dbReference type="InterPro" id="IPR029039">
    <property type="entry name" value="Flavoprotein-like_sf"/>
</dbReference>
<organism evidence="8 9">
    <name type="scientific">Muricomes intestini</name>
    <dbReference type="NCBI Taxonomy" id="1796634"/>
    <lineage>
        <taxon>Bacteria</taxon>
        <taxon>Bacillati</taxon>
        <taxon>Bacillota</taxon>
        <taxon>Clostridia</taxon>
        <taxon>Lachnospirales</taxon>
        <taxon>Lachnospiraceae</taxon>
        <taxon>Muricomes</taxon>
    </lineage>
</organism>
<dbReference type="GO" id="GO:0046872">
    <property type="term" value="F:metal ion binding"/>
    <property type="evidence" value="ECO:0007669"/>
    <property type="project" value="UniProtKB-KW"/>
</dbReference>
<dbReference type="InterPro" id="IPR017896">
    <property type="entry name" value="4Fe4S_Fe-S-bd"/>
</dbReference>
<dbReference type="EMBL" id="SLZZ01000016">
    <property type="protein sequence ID" value="TCS77531.1"/>
    <property type="molecule type" value="Genomic_DNA"/>
</dbReference>
<feature type="domain" description="4Fe-4S ferredoxin-type" evidence="7">
    <location>
        <begin position="200"/>
        <end position="230"/>
    </location>
</feature>
<dbReference type="InterPro" id="IPR047964">
    <property type="entry name" value="EFR1-like"/>
</dbReference>
<evidence type="ECO:0000256" key="6">
    <source>
        <dbReference type="ARBA" id="ARBA00023014"/>
    </source>
</evidence>
<protein>
    <recommendedName>
        <fullName evidence="2">Ferredoxin</fullName>
    </recommendedName>
</protein>
<dbReference type="Pfam" id="PF00037">
    <property type="entry name" value="Fer4"/>
    <property type="match status" value="1"/>
</dbReference>
<dbReference type="SUPFAM" id="SSF54862">
    <property type="entry name" value="4Fe-4S ferredoxins"/>
    <property type="match status" value="1"/>
</dbReference>
<dbReference type="InterPro" id="IPR050157">
    <property type="entry name" value="PSI_iron-sulfur_center"/>
</dbReference>
<dbReference type="AlphaFoldDB" id="A0A4R3K4E7"/>
<comment type="caution">
    <text evidence="8">The sequence shown here is derived from an EMBL/GenBank/DDBJ whole genome shotgun (WGS) entry which is preliminary data.</text>
</comment>
<gene>
    <name evidence="8" type="ORF">EDD59_11612</name>
</gene>
<dbReference type="SUPFAM" id="SSF52218">
    <property type="entry name" value="Flavoproteins"/>
    <property type="match status" value="1"/>
</dbReference>
<keyword evidence="9" id="KW-1185">Reference proteome</keyword>
<evidence type="ECO:0000313" key="8">
    <source>
        <dbReference type="EMBL" id="TCS77531.1"/>
    </source>
</evidence>
<dbReference type="Gene3D" id="3.30.70.20">
    <property type="match status" value="1"/>
</dbReference>
<accession>A0A4R3K4E7</accession>
<evidence type="ECO:0000256" key="3">
    <source>
        <dbReference type="ARBA" id="ARBA00022485"/>
    </source>
</evidence>